<dbReference type="GO" id="GO:0005524">
    <property type="term" value="F:ATP binding"/>
    <property type="evidence" value="ECO:0007669"/>
    <property type="project" value="UniProtKB-KW"/>
</dbReference>
<dbReference type="InterPro" id="IPR003439">
    <property type="entry name" value="ABC_transporter-like_ATP-bd"/>
</dbReference>
<comment type="similarity">
    <text evidence="2">Belongs to the ABC transporter superfamily.</text>
</comment>
<keyword evidence="6" id="KW-0677">Repeat</keyword>
<evidence type="ECO:0000256" key="2">
    <source>
        <dbReference type="ARBA" id="ARBA00005417"/>
    </source>
</evidence>
<dbReference type="PANTHER" id="PTHR43790:SF4">
    <property type="entry name" value="GUANOSINE IMPORT ATP-BINDING PROTEIN NUPO"/>
    <property type="match status" value="1"/>
</dbReference>
<dbReference type="CDD" id="cd03215">
    <property type="entry name" value="ABC_Carb_Monos_II"/>
    <property type="match status" value="1"/>
</dbReference>
<keyword evidence="4" id="KW-1003">Cell membrane</keyword>
<evidence type="ECO:0000313" key="12">
    <source>
        <dbReference type="EMBL" id="QDY68413.1"/>
    </source>
</evidence>
<dbReference type="SUPFAM" id="SSF52540">
    <property type="entry name" value="P-loop containing nucleoside triphosphate hydrolases"/>
    <property type="match status" value="2"/>
</dbReference>
<evidence type="ECO:0000256" key="5">
    <source>
        <dbReference type="ARBA" id="ARBA00022597"/>
    </source>
</evidence>
<organism evidence="12 13">
    <name type="scientific">Qingshengfaniella alkalisoli</name>
    <dbReference type="NCBI Taxonomy" id="2599296"/>
    <lineage>
        <taxon>Bacteria</taxon>
        <taxon>Pseudomonadati</taxon>
        <taxon>Pseudomonadota</taxon>
        <taxon>Alphaproteobacteria</taxon>
        <taxon>Rhodobacterales</taxon>
        <taxon>Paracoccaceae</taxon>
        <taxon>Qingshengfaniella</taxon>
    </lineage>
</organism>
<keyword evidence="10" id="KW-0472">Membrane</keyword>
<dbReference type="GO" id="GO:0005886">
    <property type="term" value="C:plasma membrane"/>
    <property type="evidence" value="ECO:0007669"/>
    <property type="project" value="UniProtKB-SubCell"/>
</dbReference>
<evidence type="ECO:0000256" key="3">
    <source>
        <dbReference type="ARBA" id="ARBA00022448"/>
    </source>
</evidence>
<keyword evidence="3" id="KW-0813">Transport</keyword>
<dbReference type="Gene3D" id="3.40.50.300">
    <property type="entry name" value="P-loop containing nucleotide triphosphate hydrolases"/>
    <property type="match status" value="2"/>
</dbReference>
<dbReference type="KEGG" id="lit:FPZ52_01440"/>
<dbReference type="Pfam" id="PF00005">
    <property type="entry name" value="ABC_tran"/>
    <property type="match status" value="2"/>
</dbReference>
<evidence type="ECO:0000259" key="11">
    <source>
        <dbReference type="PROSITE" id="PS50893"/>
    </source>
</evidence>
<proteinExistence type="inferred from homology"/>
<feature type="domain" description="ABC transporter" evidence="11">
    <location>
        <begin position="270"/>
        <end position="517"/>
    </location>
</feature>
<evidence type="ECO:0000256" key="4">
    <source>
        <dbReference type="ARBA" id="ARBA00022475"/>
    </source>
</evidence>
<evidence type="ECO:0000256" key="8">
    <source>
        <dbReference type="ARBA" id="ARBA00022840"/>
    </source>
</evidence>
<evidence type="ECO:0000256" key="9">
    <source>
        <dbReference type="ARBA" id="ARBA00022967"/>
    </source>
</evidence>
<dbReference type="EMBL" id="CP042261">
    <property type="protein sequence ID" value="QDY68413.1"/>
    <property type="molecule type" value="Genomic_DNA"/>
</dbReference>
<keyword evidence="9" id="KW-1278">Translocase</keyword>
<dbReference type="GO" id="GO:0016887">
    <property type="term" value="F:ATP hydrolysis activity"/>
    <property type="evidence" value="ECO:0007669"/>
    <property type="project" value="InterPro"/>
</dbReference>
<dbReference type="CDD" id="cd03216">
    <property type="entry name" value="ABC_Carb_Monos_I"/>
    <property type="match status" value="1"/>
</dbReference>
<dbReference type="InterPro" id="IPR027417">
    <property type="entry name" value="P-loop_NTPase"/>
</dbReference>
<dbReference type="InterPro" id="IPR017871">
    <property type="entry name" value="ABC_transporter-like_CS"/>
</dbReference>
<dbReference type="PROSITE" id="PS00211">
    <property type="entry name" value="ABC_TRANSPORTER_1"/>
    <property type="match status" value="1"/>
</dbReference>
<protein>
    <submittedName>
        <fullName evidence="12">ABC transporter ATP-binding protein</fullName>
    </submittedName>
</protein>
<dbReference type="FunFam" id="3.40.50.300:FF:000127">
    <property type="entry name" value="Ribose import ATP-binding protein RbsA"/>
    <property type="match status" value="1"/>
</dbReference>
<dbReference type="SMART" id="SM00382">
    <property type="entry name" value="AAA"/>
    <property type="match status" value="2"/>
</dbReference>
<sequence length="521" mass="56766">MSIINEREERLDPAAPAIELRGISKAFGPVQANSDISMKVQRGTIHGIIGENGAGKSTLMSILYGFYKADKGEILVGGSKTEIPDSQAAIRAGIGMVFQHFKLVENFTVLENVVLGAEEGAMLRPSLAKARKLLTDLAKEYELNVDPEELIENLSVGHQQRVEILKALYRQADILILDEPTGVLTPAEADHLFRILRNLREEGKTIVLITHKLGEIMDVTDTVSVMHHGKMTATVKTKDTSPEELAELMVGRKVLLRVEKGPAKPGKVVLSVKNLHLTDSQGVQRLKGVDLEVRAGEILGIAGVAGNGQSALLEVLGGISEAQGEVSLHGKPLPLSGKGADGLSRREAGIGHVPEDRHRLGLILDFKAWENIGFGYQERSEYNRGPLMDNDALRKDAEGKIERFDVRPPNPELEAKNFSGGNQQKLVLAREMERLPDLLLVGQPTRGVDIGAIEFIHQRIVELRDAGKAILLVSVELDEIMSLSDRIAVMFDGQVMGERLPSETNETELGMLMAGMDGRAA</sequence>
<accession>A0A5B8ISK6</accession>
<evidence type="ECO:0000256" key="6">
    <source>
        <dbReference type="ARBA" id="ARBA00022737"/>
    </source>
</evidence>
<evidence type="ECO:0000256" key="7">
    <source>
        <dbReference type="ARBA" id="ARBA00022741"/>
    </source>
</evidence>
<evidence type="ECO:0000256" key="10">
    <source>
        <dbReference type="ARBA" id="ARBA00023136"/>
    </source>
</evidence>
<evidence type="ECO:0000313" key="13">
    <source>
        <dbReference type="Proteomes" id="UP000318483"/>
    </source>
</evidence>
<feature type="domain" description="ABC transporter" evidence="11">
    <location>
        <begin position="18"/>
        <end position="253"/>
    </location>
</feature>
<dbReference type="InterPro" id="IPR050107">
    <property type="entry name" value="ABC_carbohydrate_import_ATPase"/>
</dbReference>
<name>A0A5B8ISK6_9RHOB</name>
<dbReference type="PROSITE" id="PS50893">
    <property type="entry name" value="ABC_TRANSPORTER_2"/>
    <property type="match status" value="2"/>
</dbReference>
<keyword evidence="5" id="KW-0762">Sugar transport</keyword>
<keyword evidence="8 12" id="KW-0067">ATP-binding</keyword>
<dbReference type="RefSeq" id="WP_146363015.1">
    <property type="nucleotide sequence ID" value="NZ_CP042261.1"/>
</dbReference>
<dbReference type="InterPro" id="IPR003593">
    <property type="entry name" value="AAA+_ATPase"/>
</dbReference>
<keyword evidence="13" id="KW-1185">Reference proteome</keyword>
<keyword evidence="7" id="KW-0547">Nucleotide-binding</keyword>
<dbReference type="OrthoDB" id="9805029at2"/>
<reference evidence="12 13" key="1">
    <citation type="submission" date="2019-07" db="EMBL/GenBank/DDBJ databases">
        <title>Litoreibacter alkalisoli sp. nov., isolated from saline-alkaline soil.</title>
        <authorList>
            <person name="Wang S."/>
            <person name="Xu L."/>
            <person name="Xing Y.-T."/>
            <person name="Sun J.-Q."/>
        </authorList>
    </citation>
    <scope>NUCLEOTIDE SEQUENCE [LARGE SCALE GENOMIC DNA]</scope>
    <source>
        <strain evidence="12 13">LN3S51</strain>
    </source>
</reference>
<dbReference type="FunFam" id="3.40.50.300:FF:001390">
    <property type="entry name" value="ABC transporter, ATP-binding protein"/>
    <property type="match status" value="1"/>
</dbReference>
<dbReference type="AlphaFoldDB" id="A0A5B8ISK6"/>
<dbReference type="Proteomes" id="UP000318483">
    <property type="component" value="Chromosome"/>
</dbReference>
<evidence type="ECO:0000256" key="1">
    <source>
        <dbReference type="ARBA" id="ARBA00004202"/>
    </source>
</evidence>
<comment type="subcellular location">
    <subcellularLocation>
        <location evidence="1">Cell membrane</location>
        <topology evidence="1">Peripheral membrane protein</topology>
    </subcellularLocation>
</comment>
<dbReference type="PANTHER" id="PTHR43790">
    <property type="entry name" value="CARBOHYDRATE TRANSPORT ATP-BINDING PROTEIN MG119-RELATED"/>
    <property type="match status" value="1"/>
</dbReference>
<gene>
    <name evidence="12" type="ORF">FPZ52_01440</name>
</gene>